<dbReference type="Proteomes" id="UP001556367">
    <property type="component" value="Unassembled WGS sequence"/>
</dbReference>
<evidence type="ECO:0000313" key="3">
    <source>
        <dbReference type="Proteomes" id="UP001556367"/>
    </source>
</evidence>
<evidence type="ECO:0000256" key="1">
    <source>
        <dbReference type="SAM" id="MobiDB-lite"/>
    </source>
</evidence>
<dbReference type="EMBL" id="JASNQZ010000004">
    <property type="protein sequence ID" value="KAL0958435.1"/>
    <property type="molecule type" value="Genomic_DNA"/>
</dbReference>
<sequence>MARRAEWHRQPSTISKHTEKCHPDHPRICKRSHHGSTGRVATERQAPKHRSAPYVVPQRISAPSTQHPDINGRNMRECGDFEEPVLHHTAPLPDIDPVNPPQWAGAVPQMHPDQWASSSSNAAAYLRPGRWPTISAAAAYLHPDHMYSSIASGMLASSFGAFNTSTMMPFSSAPLGSAPDHLHPYGPSGSHQAAFTEYDPTLEAFNNSIVDQDLLNNLAHLQLYYVFTYDNGGFPEFPDFPGFPGFEYDF</sequence>
<name>A0ABR3JTC9_9AGAR</name>
<gene>
    <name evidence="2" type="ORF">HGRIS_000578</name>
</gene>
<feature type="region of interest" description="Disordered" evidence="1">
    <location>
        <begin position="1"/>
        <end position="52"/>
    </location>
</feature>
<feature type="compositionally biased region" description="Basic and acidic residues" evidence="1">
    <location>
        <begin position="16"/>
        <end position="27"/>
    </location>
</feature>
<evidence type="ECO:0000313" key="2">
    <source>
        <dbReference type="EMBL" id="KAL0958435.1"/>
    </source>
</evidence>
<reference evidence="3" key="1">
    <citation type="submission" date="2024-06" db="EMBL/GenBank/DDBJ databases">
        <title>Multi-omics analyses provide insights into the biosynthesis of the anticancer antibiotic pleurotin in Hohenbuehelia grisea.</title>
        <authorList>
            <person name="Weaver J.A."/>
            <person name="Alberti F."/>
        </authorList>
    </citation>
    <scope>NUCLEOTIDE SEQUENCE [LARGE SCALE GENOMIC DNA]</scope>
    <source>
        <strain evidence="3">T-177</strain>
    </source>
</reference>
<comment type="caution">
    <text evidence="2">The sequence shown here is derived from an EMBL/GenBank/DDBJ whole genome shotgun (WGS) entry which is preliminary data.</text>
</comment>
<keyword evidence="3" id="KW-1185">Reference proteome</keyword>
<accession>A0ABR3JTC9</accession>
<proteinExistence type="predicted"/>
<organism evidence="2 3">
    <name type="scientific">Hohenbuehelia grisea</name>
    <dbReference type="NCBI Taxonomy" id="104357"/>
    <lineage>
        <taxon>Eukaryota</taxon>
        <taxon>Fungi</taxon>
        <taxon>Dikarya</taxon>
        <taxon>Basidiomycota</taxon>
        <taxon>Agaricomycotina</taxon>
        <taxon>Agaricomycetes</taxon>
        <taxon>Agaricomycetidae</taxon>
        <taxon>Agaricales</taxon>
        <taxon>Pleurotineae</taxon>
        <taxon>Pleurotaceae</taxon>
        <taxon>Hohenbuehelia</taxon>
    </lineage>
</organism>
<protein>
    <submittedName>
        <fullName evidence="2">Uncharacterized protein</fullName>
    </submittedName>
</protein>